<comment type="caution">
    <text evidence="9">The sequence shown here is derived from an EMBL/GenBank/DDBJ whole genome shotgun (WGS) entry which is preliminary data.</text>
</comment>
<keyword evidence="5 6" id="KW-0378">Hydrolase</keyword>
<dbReference type="PROSITE" id="PS00760">
    <property type="entry name" value="SPASE_I_2"/>
    <property type="match status" value="1"/>
</dbReference>
<dbReference type="NCBIfam" id="TIGR02227">
    <property type="entry name" value="sigpep_I_bact"/>
    <property type="match status" value="1"/>
</dbReference>
<dbReference type="Pfam" id="PF10502">
    <property type="entry name" value="Peptidase_S26"/>
    <property type="match status" value="1"/>
</dbReference>
<accession>A0ABV1EEZ6</accession>
<dbReference type="EMBL" id="JBBNFM010000002">
    <property type="protein sequence ID" value="MEQ2453148.1"/>
    <property type="molecule type" value="Genomic_DNA"/>
</dbReference>
<comment type="similarity">
    <text evidence="3 6">Belongs to the peptidase S26 family.</text>
</comment>
<evidence type="ECO:0000259" key="8">
    <source>
        <dbReference type="Pfam" id="PF10502"/>
    </source>
</evidence>
<protein>
    <recommendedName>
        <fullName evidence="4 6">Signal peptidase I</fullName>
        <ecNumber evidence="4 6">3.4.21.89</ecNumber>
    </recommendedName>
</protein>
<evidence type="ECO:0000313" key="10">
    <source>
        <dbReference type="Proteomes" id="UP001482186"/>
    </source>
</evidence>
<dbReference type="InterPro" id="IPR019758">
    <property type="entry name" value="Pept_S26A_signal_pept_1_CS"/>
</dbReference>
<keyword evidence="6" id="KW-1133">Transmembrane helix</keyword>
<dbReference type="PROSITE" id="PS00761">
    <property type="entry name" value="SPASE_I_3"/>
    <property type="match status" value="1"/>
</dbReference>
<evidence type="ECO:0000256" key="2">
    <source>
        <dbReference type="ARBA" id="ARBA00004401"/>
    </source>
</evidence>
<dbReference type="PANTHER" id="PTHR43390:SF1">
    <property type="entry name" value="CHLOROPLAST PROCESSING PEPTIDASE"/>
    <property type="match status" value="1"/>
</dbReference>
<keyword evidence="6" id="KW-0472">Membrane</keyword>
<dbReference type="GO" id="GO:0009003">
    <property type="term" value="F:signal peptidase activity"/>
    <property type="evidence" value="ECO:0007669"/>
    <property type="project" value="UniProtKB-EC"/>
</dbReference>
<evidence type="ECO:0000256" key="6">
    <source>
        <dbReference type="RuleBase" id="RU362042"/>
    </source>
</evidence>
<evidence type="ECO:0000256" key="7">
    <source>
        <dbReference type="SAM" id="MobiDB-lite"/>
    </source>
</evidence>
<comment type="subcellular location">
    <subcellularLocation>
        <location evidence="2">Cell membrane</location>
        <topology evidence="2">Single-pass type II membrane protein</topology>
    </subcellularLocation>
    <subcellularLocation>
        <location evidence="6">Membrane</location>
        <topology evidence="6">Single-pass type II membrane protein</topology>
    </subcellularLocation>
</comment>
<evidence type="ECO:0000256" key="4">
    <source>
        <dbReference type="ARBA" id="ARBA00013208"/>
    </source>
</evidence>
<feature type="region of interest" description="Disordered" evidence="7">
    <location>
        <begin position="1"/>
        <end position="116"/>
    </location>
</feature>
<feature type="domain" description="Peptidase S26" evidence="8">
    <location>
        <begin position="132"/>
        <end position="291"/>
    </location>
</feature>
<proteinExistence type="inferred from homology"/>
<dbReference type="EC" id="3.4.21.89" evidence="4 6"/>
<dbReference type="InterPro" id="IPR019757">
    <property type="entry name" value="Pept_S26A_signal_pept_1_Lys-AS"/>
</dbReference>
<keyword evidence="10" id="KW-1185">Reference proteome</keyword>
<organism evidence="9 10">
    <name type="scientific">Coprococcus ammoniilyticus</name>
    <dbReference type="NCBI Taxonomy" id="2981785"/>
    <lineage>
        <taxon>Bacteria</taxon>
        <taxon>Bacillati</taxon>
        <taxon>Bacillota</taxon>
        <taxon>Clostridia</taxon>
        <taxon>Lachnospirales</taxon>
        <taxon>Lachnospiraceae</taxon>
        <taxon>Coprococcus</taxon>
    </lineage>
</organism>
<dbReference type="InterPro" id="IPR019533">
    <property type="entry name" value="Peptidase_S26"/>
</dbReference>
<dbReference type="InterPro" id="IPR000223">
    <property type="entry name" value="Pept_S26A_signal_pept_1"/>
</dbReference>
<dbReference type="PANTHER" id="PTHR43390">
    <property type="entry name" value="SIGNAL PEPTIDASE I"/>
    <property type="match status" value="1"/>
</dbReference>
<dbReference type="RefSeq" id="WP_349115749.1">
    <property type="nucleotide sequence ID" value="NZ_JBBNFM010000002.1"/>
</dbReference>
<keyword evidence="6" id="KW-0812">Transmembrane</keyword>
<dbReference type="CDD" id="cd06530">
    <property type="entry name" value="S26_SPase_I"/>
    <property type="match status" value="1"/>
</dbReference>
<sequence length="303" mass="34738">MKDDNERVEALNAIFDDDPAKKAREKEIEKLEKKREKQLAKLKKKGIDPEQKKEETETIPSEQAETEEKNEAASDVVNEAGETVTNYFADSDASSNTHVLEEEEQPGKKKKKDKKKKKQEKEEINIVKDLISLALYILAIVAVCWLILTYVGQRTEVSGDSMNDTLHNGDSLWIDKLSYHFKDPERFDIVVFPYEEEDDTYYIKRIIGLPGETVYIDEDGVIYINDEPLEEDYGKEVIEENHRGLAAEPVTLGDDEYFVMGDNRNNSRDSRLSDVGNIHKNKFVGKAVFRFTGGFGFLNKEEQ</sequence>
<dbReference type="SUPFAM" id="SSF51306">
    <property type="entry name" value="LexA/Signal peptidase"/>
    <property type="match status" value="1"/>
</dbReference>
<feature type="compositionally biased region" description="Polar residues" evidence="7">
    <location>
        <begin position="83"/>
        <end position="98"/>
    </location>
</feature>
<evidence type="ECO:0000256" key="3">
    <source>
        <dbReference type="ARBA" id="ARBA00009370"/>
    </source>
</evidence>
<dbReference type="InterPro" id="IPR036286">
    <property type="entry name" value="LexA/Signal_pep-like_sf"/>
</dbReference>
<feature type="compositionally biased region" description="Basic and acidic residues" evidence="7">
    <location>
        <begin position="18"/>
        <end position="56"/>
    </location>
</feature>
<dbReference type="Proteomes" id="UP001482186">
    <property type="component" value="Unassembled WGS sequence"/>
</dbReference>
<reference evidence="9 10" key="1">
    <citation type="submission" date="2024-04" db="EMBL/GenBank/DDBJ databases">
        <title>Human intestinal bacterial collection.</title>
        <authorList>
            <person name="Pauvert C."/>
            <person name="Hitch T.C.A."/>
            <person name="Clavel T."/>
        </authorList>
    </citation>
    <scope>NUCLEOTIDE SEQUENCE [LARGE SCALE GENOMIC DNA]</scope>
    <source>
        <strain evidence="9 10">CLA-AA-H141</strain>
    </source>
</reference>
<comment type="catalytic activity">
    <reaction evidence="1 6">
        <text>Cleavage of hydrophobic, N-terminal signal or leader sequences from secreted and periplasmic proteins.</text>
        <dbReference type="EC" id="3.4.21.89"/>
    </reaction>
</comment>
<evidence type="ECO:0000256" key="1">
    <source>
        <dbReference type="ARBA" id="ARBA00000677"/>
    </source>
</evidence>
<evidence type="ECO:0000256" key="5">
    <source>
        <dbReference type="ARBA" id="ARBA00022801"/>
    </source>
</evidence>
<name>A0ABV1EEZ6_9FIRM</name>
<dbReference type="Gene3D" id="2.10.109.10">
    <property type="entry name" value="Umud Fragment, subunit A"/>
    <property type="match status" value="1"/>
</dbReference>
<gene>
    <name evidence="9" type="primary">lepB</name>
    <name evidence="9" type="ORF">AAAT04_03685</name>
</gene>
<feature type="transmembrane region" description="Helical" evidence="6">
    <location>
        <begin position="126"/>
        <end position="148"/>
    </location>
</feature>
<keyword evidence="6" id="KW-0645">Protease</keyword>
<dbReference type="PRINTS" id="PR00727">
    <property type="entry name" value="LEADERPTASE"/>
</dbReference>
<evidence type="ECO:0000313" key="9">
    <source>
        <dbReference type="EMBL" id="MEQ2453148.1"/>
    </source>
</evidence>